<evidence type="ECO:0000256" key="4">
    <source>
        <dbReference type="ARBA" id="ARBA00023004"/>
    </source>
</evidence>
<dbReference type="PANTHER" id="PTHR43498">
    <property type="entry name" value="FERREDOXIN:COB-COM HETERODISULFIDE REDUCTASE SUBUNIT A"/>
    <property type="match status" value="1"/>
</dbReference>
<dbReference type="PRINTS" id="PR00411">
    <property type="entry name" value="PNDRDTASEI"/>
</dbReference>
<protein>
    <submittedName>
        <fullName evidence="6">FAD-dependent oxidoreductase</fullName>
    </submittedName>
</protein>
<dbReference type="Pfam" id="PF12831">
    <property type="entry name" value="FAD_oxidored"/>
    <property type="match status" value="1"/>
</dbReference>
<dbReference type="Proteomes" id="UP000310636">
    <property type="component" value="Unassembled WGS sequence"/>
</dbReference>
<dbReference type="InterPro" id="IPR039650">
    <property type="entry name" value="HdrA-like"/>
</dbReference>
<evidence type="ECO:0000313" key="7">
    <source>
        <dbReference type="Proteomes" id="UP000310636"/>
    </source>
</evidence>
<dbReference type="InterPro" id="IPR036188">
    <property type="entry name" value="FAD/NAD-bd_sf"/>
</dbReference>
<keyword evidence="3" id="KW-0560">Oxidoreductase</keyword>
<evidence type="ECO:0000313" key="6">
    <source>
        <dbReference type="EMBL" id="THF79071.1"/>
    </source>
</evidence>
<keyword evidence="1" id="KW-0004">4Fe-4S</keyword>
<sequence>MRTETPQSLKEYDVVVVGGGSAGTAAAIQAARAGAKTALIEKNGILGGTTTAGAVNFPGLFHAWGKQIIAGIGWEAVVRTARLEGTRLPDFSVVPERHWQHQIRVNRFLYSAVLDELCLEAGVELRFHEMTAAAEQTDSGILLSVAGKEGISLLHASKVVDATGDADVCGLLGYERVQSDHKQPGTLINEIGGYELDDIDPLRLKQLYDAALARGEIRMTDHPVSDIPFYHELKGGSVSMHVPGIDGGSSAARSAAELEARRTLLRIYKFLRTVPGCERLTIRFAASECGIRETWRIVGEETITEEAYLNGYVWPDAVCYSYYPIDLHHPSGNTVVKKYPAEHVVATIPYGALIPLRSEHLLVAGRCISGDQMANSAYRVQATCMATGQAAGAAAALASRHNKKVRELSCKELADCLRQHGAIVPNRIRED</sequence>
<accession>A0A4S4BV98</accession>
<dbReference type="GO" id="GO:0051539">
    <property type="term" value="F:4 iron, 4 sulfur cluster binding"/>
    <property type="evidence" value="ECO:0007669"/>
    <property type="project" value="UniProtKB-KW"/>
</dbReference>
<evidence type="ECO:0000256" key="3">
    <source>
        <dbReference type="ARBA" id="ARBA00023002"/>
    </source>
</evidence>
<dbReference type="AlphaFoldDB" id="A0A4S4BV98"/>
<keyword evidence="5" id="KW-0411">Iron-sulfur</keyword>
<dbReference type="PRINTS" id="PR00368">
    <property type="entry name" value="FADPNR"/>
</dbReference>
<dbReference type="SUPFAM" id="SSF51905">
    <property type="entry name" value="FAD/NAD(P)-binding domain"/>
    <property type="match status" value="1"/>
</dbReference>
<evidence type="ECO:0000256" key="1">
    <source>
        <dbReference type="ARBA" id="ARBA00022485"/>
    </source>
</evidence>
<dbReference type="RefSeq" id="WP_136370178.1">
    <property type="nucleotide sequence ID" value="NZ_SSOB01000014.1"/>
</dbReference>
<proteinExistence type="predicted"/>
<dbReference type="EMBL" id="SSOB01000014">
    <property type="protein sequence ID" value="THF79071.1"/>
    <property type="molecule type" value="Genomic_DNA"/>
</dbReference>
<dbReference type="Gene3D" id="3.50.50.60">
    <property type="entry name" value="FAD/NAD(P)-binding domain"/>
    <property type="match status" value="1"/>
</dbReference>
<evidence type="ECO:0000256" key="5">
    <source>
        <dbReference type="ARBA" id="ARBA00023014"/>
    </source>
</evidence>
<keyword evidence="7" id="KW-1185">Reference proteome</keyword>
<keyword evidence="4" id="KW-0408">Iron</keyword>
<dbReference type="PANTHER" id="PTHR43498:SF1">
    <property type="entry name" value="COB--COM HETERODISULFIDE REDUCTASE IRON-SULFUR SUBUNIT A"/>
    <property type="match status" value="1"/>
</dbReference>
<organism evidence="6 7">
    <name type="scientific">Cohnella fermenti</name>
    <dbReference type="NCBI Taxonomy" id="2565925"/>
    <lineage>
        <taxon>Bacteria</taxon>
        <taxon>Bacillati</taxon>
        <taxon>Bacillota</taxon>
        <taxon>Bacilli</taxon>
        <taxon>Bacillales</taxon>
        <taxon>Paenibacillaceae</taxon>
        <taxon>Cohnella</taxon>
    </lineage>
</organism>
<comment type="caution">
    <text evidence="6">The sequence shown here is derived from an EMBL/GenBank/DDBJ whole genome shotgun (WGS) entry which is preliminary data.</text>
</comment>
<reference evidence="6 7" key="1">
    <citation type="submission" date="2019-04" db="EMBL/GenBank/DDBJ databases">
        <title>Cohnella sp. nov. isolated from preserved vegetables.</title>
        <authorList>
            <person name="Lin S.-Y."/>
            <person name="Hung M.-H."/>
            <person name="Young C.-C."/>
        </authorList>
    </citation>
    <scope>NUCLEOTIDE SEQUENCE [LARGE SCALE GENOMIC DNA]</scope>
    <source>
        <strain evidence="6 7">CC-MHH1044</strain>
    </source>
</reference>
<dbReference type="GO" id="GO:0016491">
    <property type="term" value="F:oxidoreductase activity"/>
    <property type="evidence" value="ECO:0007669"/>
    <property type="project" value="UniProtKB-KW"/>
</dbReference>
<name>A0A4S4BV98_9BACL</name>
<dbReference type="OrthoDB" id="9777740at2"/>
<gene>
    <name evidence="6" type="ORF">E6C55_12700</name>
</gene>
<evidence type="ECO:0000256" key="2">
    <source>
        <dbReference type="ARBA" id="ARBA00022723"/>
    </source>
</evidence>
<keyword evidence="2" id="KW-0479">Metal-binding</keyword>
<dbReference type="GO" id="GO:0046872">
    <property type="term" value="F:metal ion binding"/>
    <property type="evidence" value="ECO:0007669"/>
    <property type="project" value="UniProtKB-KW"/>
</dbReference>